<evidence type="ECO:0000313" key="2">
    <source>
        <dbReference type="EMBL" id="GMA86497.1"/>
    </source>
</evidence>
<gene>
    <name evidence="2" type="ORF">GCM10025868_17470</name>
</gene>
<feature type="compositionally biased region" description="Low complexity" evidence="1">
    <location>
        <begin position="180"/>
        <end position="190"/>
    </location>
</feature>
<organism evidence="2 3">
    <name type="scientific">Angustibacter aerolatus</name>
    <dbReference type="NCBI Taxonomy" id="1162965"/>
    <lineage>
        <taxon>Bacteria</taxon>
        <taxon>Bacillati</taxon>
        <taxon>Actinomycetota</taxon>
        <taxon>Actinomycetes</taxon>
        <taxon>Kineosporiales</taxon>
        <taxon>Kineosporiaceae</taxon>
    </lineage>
</organism>
<accession>A0ABQ6JFC6</accession>
<feature type="compositionally biased region" description="Basic residues" evidence="1">
    <location>
        <begin position="150"/>
        <end position="170"/>
    </location>
</feature>
<dbReference type="Proteomes" id="UP001157017">
    <property type="component" value="Unassembled WGS sequence"/>
</dbReference>
<protein>
    <recommendedName>
        <fullName evidence="4">Amidinotransferase</fullName>
    </recommendedName>
</protein>
<comment type="caution">
    <text evidence="2">The sequence shown here is derived from an EMBL/GenBank/DDBJ whole genome shotgun (WGS) entry which is preliminary data.</text>
</comment>
<evidence type="ECO:0000256" key="1">
    <source>
        <dbReference type="SAM" id="MobiDB-lite"/>
    </source>
</evidence>
<dbReference type="SUPFAM" id="SSF55909">
    <property type="entry name" value="Pentein"/>
    <property type="match status" value="1"/>
</dbReference>
<reference evidence="3" key="1">
    <citation type="journal article" date="2019" name="Int. J. Syst. Evol. Microbiol.">
        <title>The Global Catalogue of Microorganisms (GCM) 10K type strain sequencing project: providing services to taxonomists for standard genome sequencing and annotation.</title>
        <authorList>
            <consortium name="The Broad Institute Genomics Platform"/>
            <consortium name="The Broad Institute Genome Sequencing Center for Infectious Disease"/>
            <person name="Wu L."/>
            <person name="Ma J."/>
        </authorList>
    </citation>
    <scope>NUCLEOTIDE SEQUENCE [LARGE SCALE GENOMIC DNA]</scope>
    <source>
        <strain evidence="3">NBRC 108730</strain>
    </source>
</reference>
<sequence>MCRPTYFDVEYAINPWMDPTLAVDRELALRQWQGLVDAYRALGHEVRVVEGVEGLPDMVFVADSGLVVDGVGVGARYLSPMRQAEAPAVQAWLRDQGVVDLHMPTFVNEGEGDFLVVGGLVLAGTGFRTDLAAHHEAQEHLGVPVVSLQARRRPHLPPQHRARRPRRPHRGVLPARVQRRQPAGARAALPGRRDRHRRGRLVARPQPGERRPQRRPPRPGDPPRRRACACAATTQSPWTCPSLRKSGGSAKCCTLEPHRSTR</sequence>
<dbReference type="Gene3D" id="3.75.10.10">
    <property type="entry name" value="L-arginine/glycine Amidinotransferase, Chain A"/>
    <property type="match status" value="1"/>
</dbReference>
<name>A0ABQ6JFC6_9ACTN</name>
<keyword evidence="3" id="KW-1185">Reference proteome</keyword>
<feature type="region of interest" description="Disordered" evidence="1">
    <location>
        <begin position="150"/>
        <end position="262"/>
    </location>
</feature>
<evidence type="ECO:0000313" key="3">
    <source>
        <dbReference type="Proteomes" id="UP001157017"/>
    </source>
</evidence>
<evidence type="ECO:0008006" key="4">
    <source>
        <dbReference type="Google" id="ProtNLM"/>
    </source>
</evidence>
<proteinExistence type="predicted"/>
<dbReference type="EMBL" id="BSUZ01000001">
    <property type="protein sequence ID" value="GMA86497.1"/>
    <property type="molecule type" value="Genomic_DNA"/>
</dbReference>